<dbReference type="Proteomes" id="UP001479436">
    <property type="component" value="Unassembled WGS sequence"/>
</dbReference>
<feature type="domain" description="NAD(P)-binding" evidence="1">
    <location>
        <begin position="7"/>
        <end position="225"/>
    </location>
</feature>
<comment type="caution">
    <text evidence="2">The sequence shown here is derived from an EMBL/GenBank/DDBJ whole genome shotgun (WGS) entry which is preliminary data.</text>
</comment>
<dbReference type="Gene3D" id="3.40.50.720">
    <property type="entry name" value="NAD(P)-binding Rossmann-like Domain"/>
    <property type="match status" value="1"/>
</dbReference>
<sequence length="246" mass="26905">MRVLVVGGTGNVGKLVLQQLLERGLEVRAIVRSPQSLPTTISTNPKLSVITASLLDLNEDELVGHVKGCDAVISTLGHNLNYGRIPILGIWAAPQDLVLSASKKLCSAIQKIQPAAPIKYILLNTTGVSNPAGTDTHVRSGLESVLVSTMQTLLPPYSDSVLSAQYVSKEIGTENQYIEWTTVRPDGFIDGEISEYTLKPSPEHAFYQPDHTTKANIAHFMCELVVNSDTWNEWKFKMPIIIDAKQ</sequence>
<name>A0ABR2W5M5_9FUNG</name>
<dbReference type="InterPro" id="IPR016040">
    <property type="entry name" value="NAD(P)-bd_dom"/>
</dbReference>
<dbReference type="SUPFAM" id="SSF51735">
    <property type="entry name" value="NAD(P)-binding Rossmann-fold domains"/>
    <property type="match status" value="1"/>
</dbReference>
<dbReference type="InterPro" id="IPR036291">
    <property type="entry name" value="NAD(P)-bd_dom_sf"/>
</dbReference>
<keyword evidence="3" id="KW-1185">Reference proteome</keyword>
<proteinExistence type="predicted"/>
<accession>A0ABR2W5M5</accession>
<dbReference type="PANTHER" id="PTHR15020">
    <property type="entry name" value="FLAVIN REDUCTASE-RELATED"/>
    <property type="match status" value="1"/>
</dbReference>
<organism evidence="2 3">
    <name type="scientific">Basidiobolus ranarum</name>
    <dbReference type="NCBI Taxonomy" id="34480"/>
    <lineage>
        <taxon>Eukaryota</taxon>
        <taxon>Fungi</taxon>
        <taxon>Fungi incertae sedis</taxon>
        <taxon>Zoopagomycota</taxon>
        <taxon>Entomophthoromycotina</taxon>
        <taxon>Basidiobolomycetes</taxon>
        <taxon>Basidiobolales</taxon>
        <taxon>Basidiobolaceae</taxon>
        <taxon>Basidiobolus</taxon>
    </lineage>
</organism>
<dbReference type="PANTHER" id="PTHR15020:SF11">
    <property type="entry name" value="OS06G0360300 PROTEIN"/>
    <property type="match status" value="1"/>
</dbReference>
<dbReference type="Pfam" id="PF13460">
    <property type="entry name" value="NAD_binding_10"/>
    <property type="match status" value="1"/>
</dbReference>
<reference evidence="2 3" key="1">
    <citation type="submission" date="2023-04" db="EMBL/GenBank/DDBJ databases">
        <title>Genome of Basidiobolus ranarum AG-B5.</title>
        <authorList>
            <person name="Stajich J.E."/>
            <person name="Carter-House D."/>
            <person name="Gryganskyi A."/>
        </authorList>
    </citation>
    <scope>NUCLEOTIDE SEQUENCE [LARGE SCALE GENOMIC DNA]</scope>
    <source>
        <strain evidence="2 3">AG-B5</strain>
    </source>
</reference>
<evidence type="ECO:0000313" key="3">
    <source>
        <dbReference type="Proteomes" id="UP001479436"/>
    </source>
</evidence>
<evidence type="ECO:0000313" key="2">
    <source>
        <dbReference type="EMBL" id="KAK9720908.1"/>
    </source>
</evidence>
<evidence type="ECO:0000259" key="1">
    <source>
        <dbReference type="Pfam" id="PF13460"/>
    </source>
</evidence>
<gene>
    <name evidence="2" type="ORF">K7432_003856</name>
</gene>
<dbReference type="EMBL" id="JASJQH010006999">
    <property type="protein sequence ID" value="KAK9720908.1"/>
    <property type="molecule type" value="Genomic_DNA"/>
</dbReference>
<protein>
    <recommendedName>
        <fullName evidence="1">NAD(P)-binding domain-containing protein</fullName>
    </recommendedName>
</protein>